<name>A0A834TS80_9FABA</name>
<reference evidence="2" key="1">
    <citation type="submission" date="2020-09" db="EMBL/GenBank/DDBJ databases">
        <title>Genome-Enabled Discovery of Anthraquinone Biosynthesis in Senna tora.</title>
        <authorList>
            <person name="Kang S.-H."/>
            <person name="Pandey R.P."/>
            <person name="Lee C.-M."/>
            <person name="Sim J.-S."/>
            <person name="Jeong J.-T."/>
            <person name="Choi B.-S."/>
            <person name="Jung M."/>
            <person name="Ginzburg D."/>
            <person name="Zhao K."/>
            <person name="Won S.Y."/>
            <person name="Oh T.-J."/>
            <person name="Yu Y."/>
            <person name="Kim N.-H."/>
            <person name="Lee O.R."/>
            <person name="Lee T.-H."/>
            <person name="Bashyal P."/>
            <person name="Kim T.-S."/>
            <person name="Lee W.-H."/>
            <person name="Kawkins C."/>
            <person name="Kim C.-K."/>
            <person name="Kim J.S."/>
            <person name="Ahn B.O."/>
            <person name="Rhee S.Y."/>
            <person name="Sohng J.K."/>
        </authorList>
    </citation>
    <scope>NUCLEOTIDE SEQUENCE</scope>
    <source>
        <tissue evidence="2">Leaf</tissue>
    </source>
</reference>
<protein>
    <submittedName>
        <fullName evidence="2">Uncharacterized protein</fullName>
    </submittedName>
</protein>
<organism evidence="2 3">
    <name type="scientific">Senna tora</name>
    <dbReference type="NCBI Taxonomy" id="362788"/>
    <lineage>
        <taxon>Eukaryota</taxon>
        <taxon>Viridiplantae</taxon>
        <taxon>Streptophyta</taxon>
        <taxon>Embryophyta</taxon>
        <taxon>Tracheophyta</taxon>
        <taxon>Spermatophyta</taxon>
        <taxon>Magnoliopsida</taxon>
        <taxon>eudicotyledons</taxon>
        <taxon>Gunneridae</taxon>
        <taxon>Pentapetalae</taxon>
        <taxon>rosids</taxon>
        <taxon>fabids</taxon>
        <taxon>Fabales</taxon>
        <taxon>Fabaceae</taxon>
        <taxon>Caesalpinioideae</taxon>
        <taxon>Cassia clade</taxon>
        <taxon>Senna</taxon>
    </lineage>
</organism>
<dbReference type="EMBL" id="JAAIUW010000006">
    <property type="protein sequence ID" value="KAF7826809.1"/>
    <property type="molecule type" value="Genomic_DNA"/>
</dbReference>
<dbReference type="Proteomes" id="UP000634136">
    <property type="component" value="Unassembled WGS sequence"/>
</dbReference>
<keyword evidence="3" id="KW-1185">Reference proteome</keyword>
<dbReference type="AlphaFoldDB" id="A0A834TS80"/>
<comment type="caution">
    <text evidence="2">The sequence shown here is derived from an EMBL/GenBank/DDBJ whole genome shotgun (WGS) entry which is preliminary data.</text>
</comment>
<feature type="compositionally biased region" description="Polar residues" evidence="1">
    <location>
        <begin position="94"/>
        <end position="103"/>
    </location>
</feature>
<feature type="region of interest" description="Disordered" evidence="1">
    <location>
        <begin position="89"/>
        <end position="123"/>
    </location>
</feature>
<accession>A0A834TS80</accession>
<evidence type="ECO:0000256" key="1">
    <source>
        <dbReference type="SAM" id="MobiDB-lite"/>
    </source>
</evidence>
<evidence type="ECO:0000313" key="3">
    <source>
        <dbReference type="Proteomes" id="UP000634136"/>
    </source>
</evidence>
<evidence type="ECO:0000313" key="2">
    <source>
        <dbReference type="EMBL" id="KAF7826809.1"/>
    </source>
</evidence>
<sequence>MGNASRMMNLNKKRKMEIVSRKGKRDLVVCEHAKSFKVVSCMNKLEAVRGSKRKFVAGAAGNNLKNRKSVTFHRQVIFQEHDIPYVKIFRSSHPKPNTSSVKISQEVEGSREATPNQPPRPTQ</sequence>
<gene>
    <name evidence="2" type="ORF">G2W53_017973</name>
</gene>
<proteinExistence type="predicted"/>